<evidence type="ECO:0000313" key="1">
    <source>
        <dbReference type="EMBL" id="BBA35598.1"/>
    </source>
</evidence>
<dbReference type="EMBL" id="AP017928">
    <property type="protein sequence ID" value="BBA35598.1"/>
    <property type="molecule type" value="Genomic_DNA"/>
</dbReference>
<keyword evidence="2" id="KW-1185">Reference proteome</keyword>
<name>A0A250KVA6_9GAMM</name>
<dbReference type="AlphaFoldDB" id="A0A250KVA6"/>
<protein>
    <submittedName>
        <fullName evidence="1">Uncharacterized protein</fullName>
    </submittedName>
</protein>
<gene>
    <name evidence="1" type="ORF">sS8_3661</name>
</gene>
<proteinExistence type="predicted"/>
<organism evidence="1 2">
    <name type="scientific">Methylocaldum marinum</name>
    <dbReference type="NCBI Taxonomy" id="1432792"/>
    <lineage>
        <taxon>Bacteria</taxon>
        <taxon>Pseudomonadati</taxon>
        <taxon>Pseudomonadota</taxon>
        <taxon>Gammaproteobacteria</taxon>
        <taxon>Methylococcales</taxon>
        <taxon>Methylococcaceae</taxon>
        <taxon>Methylocaldum</taxon>
    </lineage>
</organism>
<reference evidence="1 2" key="1">
    <citation type="submission" date="2016-12" db="EMBL/GenBank/DDBJ databases">
        <title>Genome sequencing of Methylocaldum marinum.</title>
        <authorList>
            <person name="Takeuchi M."/>
            <person name="Kamagata Y."/>
            <person name="Hiraoka S."/>
            <person name="Oshima K."/>
            <person name="Hattori M."/>
            <person name="Iwasaki W."/>
        </authorList>
    </citation>
    <scope>NUCLEOTIDE SEQUENCE [LARGE SCALE GENOMIC DNA]</scope>
    <source>
        <strain evidence="1 2">S8</strain>
    </source>
</reference>
<dbReference type="RefSeq" id="WP_170161145.1">
    <property type="nucleotide sequence ID" value="NZ_AP017928.1"/>
</dbReference>
<sequence length="86" mass="9397">MGNPIMSKVVQVKLNQSPEQIVAKAKEAARDKGLLLVGDEEKGQFAGNGIEGHYQISGDTLSIQISKKPFIVPWNLIEAAVRNYFA</sequence>
<dbReference type="Proteomes" id="UP000266313">
    <property type="component" value="Chromosome"/>
</dbReference>
<dbReference type="KEGG" id="mmai:sS8_3661"/>
<accession>A0A250KVA6</accession>
<evidence type="ECO:0000313" key="2">
    <source>
        <dbReference type="Proteomes" id="UP000266313"/>
    </source>
</evidence>